<evidence type="ECO:0000256" key="2">
    <source>
        <dbReference type="ARBA" id="ARBA00001946"/>
    </source>
</evidence>
<comment type="subunit">
    <text evidence="5">Homooctamer; dimer of tetramers.</text>
</comment>
<proteinExistence type="inferred from homology"/>
<sequence length="366" mass="40391">MKITLSVIKADIGSIGGHITPSQALLDEVKNFVKENGKNLIIDFFISHTGDDIAILSTHERGVSDEKIHKMAWDAFISGTEVAKKQGLYGAGQDLLKDSFSGNIKGMGPAVAEMEFEERPNEPFLFFAADKTDPGAYNLPFYLGFVDPMYCAGLILSPKMSDGFTFHIIDVEHTEKDKIVELNAPEEIYDIAALLRDNERYVIESIYSRNTGNQGVAISTTRLHNIAGKYTGKDDPVALCRVQGEFPATGEVLAPYQIGHYVAGFMRGSHIGPLMPCKQNATISFFDGPPVVTAAAFCVKEGKLTEPADAFDHPYWDYVRDQVSEKATAIRRQGFSGAAMLPYSELEYGGIVEKLEKLEKKFKIRD</sequence>
<protein>
    <recommendedName>
        <fullName evidence="7">Fructose-1,6-bisphosphate aldolase/phosphatase</fullName>
        <ecNumber evidence="6">3.1.3.11</ecNumber>
    </recommendedName>
</protein>
<evidence type="ECO:0000256" key="14">
    <source>
        <dbReference type="ARBA" id="ARBA00023277"/>
    </source>
</evidence>
<evidence type="ECO:0000256" key="6">
    <source>
        <dbReference type="ARBA" id="ARBA00013093"/>
    </source>
</evidence>
<comment type="catalytic activity">
    <reaction evidence="1">
        <text>beta-D-fructose 1,6-bisphosphate + H2O = beta-D-fructose 6-phosphate + phosphate</text>
        <dbReference type="Rhea" id="RHEA:11064"/>
        <dbReference type="ChEBI" id="CHEBI:15377"/>
        <dbReference type="ChEBI" id="CHEBI:32966"/>
        <dbReference type="ChEBI" id="CHEBI:43474"/>
        <dbReference type="ChEBI" id="CHEBI:57634"/>
        <dbReference type="EC" id="3.1.3.11"/>
    </reaction>
</comment>
<evidence type="ECO:0000256" key="11">
    <source>
        <dbReference type="ARBA" id="ARBA00022842"/>
    </source>
</evidence>
<keyword evidence="10" id="KW-0378">Hydrolase</keyword>
<comment type="pathway">
    <text evidence="3">Carbohydrate biosynthesis; gluconeogenesis.</text>
</comment>
<accession>A0A0F9RZY6</accession>
<evidence type="ECO:0000256" key="7">
    <source>
        <dbReference type="ARBA" id="ARBA00018635"/>
    </source>
</evidence>
<comment type="similarity">
    <text evidence="4">Belongs to the FBP aldolase/phosphatase family.</text>
</comment>
<keyword evidence="11" id="KW-0460">Magnesium</keyword>
<evidence type="ECO:0000256" key="10">
    <source>
        <dbReference type="ARBA" id="ARBA00022801"/>
    </source>
</evidence>
<evidence type="ECO:0000256" key="9">
    <source>
        <dbReference type="ARBA" id="ARBA00022723"/>
    </source>
</evidence>
<dbReference type="GO" id="GO:0006094">
    <property type="term" value="P:gluconeogenesis"/>
    <property type="evidence" value="ECO:0007669"/>
    <property type="project" value="UniProtKB-UniPathway"/>
</dbReference>
<dbReference type="SUPFAM" id="SSF111249">
    <property type="entry name" value="Sulfolobus fructose-1,6-bisphosphatase-like"/>
    <property type="match status" value="1"/>
</dbReference>
<dbReference type="AlphaFoldDB" id="A0A0F9RZY6"/>
<gene>
    <name evidence="15" type="ORF">LCGC14_0515920</name>
</gene>
<dbReference type="GO" id="GO:0016829">
    <property type="term" value="F:lyase activity"/>
    <property type="evidence" value="ECO:0007669"/>
    <property type="project" value="UniProtKB-KW"/>
</dbReference>
<name>A0A0F9RZY6_9ZZZZ</name>
<evidence type="ECO:0000256" key="3">
    <source>
        <dbReference type="ARBA" id="ARBA00004742"/>
    </source>
</evidence>
<dbReference type="Pfam" id="PF01950">
    <property type="entry name" value="FBPase_3"/>
    <property type="match status" value="1"/>
</dbReference>
<dbReference type="GO" id="GO:0042132">
    <property type="term" value="F:fructose 1,6-bisphosphate 1-phosphatase activity"/>
    <property type="evidence" value="ECO:0007669"/>
    <property type="project" value="UniProtKB-EC"/>
</dbReference>
<comment type="caution">
    <text evidence="15">The sequence shown here is derived from an EMBL/GenBank/DDBJ whole genome shotgun (WGS) entry which is preliminary data.</text>
</comment>
<evidence type="ECO:0000256" key="4">
    <source>
        <dbReference type="ARBA" id="ARBA00010693"/>
    </source>
</evidence>
<organism evidence="15">
    <name type="scientific">marine sediment metagenome</name>
    <dbReference type="NCBI Taxonomy" id="412755"/>
    <lineage>
        <taxon>unclassified sequences</taxon>
        <taxon>metagenomes</taxon>
        <taxon>ecological metagenomes</taxon>
    </lineage>
</organism>
<dbReference type="EMBL" id="LAZR01000637">
    <property type="protein sequence ID" value="KKN62040.1"/>
    <property type="molecule type" value="Genomic_DNA"/>
</dbReference>
<keyword evidence="9" id="KW-0479">Metal-binding</keyword>
<dbReference type="InterPro" id="IPR036076">
    <property type="entry name" value="FBPase_V_sf"/>
</dbReference>
<comment type="cofactor">
    <cofactor evidence="2">
        <name>Mg(2+)</name>
        <dbReference type="ChEBI" id="CHEBI:18420"/>
    </cofactor>
</comment>
<dbReference type="InterPro" id="IPR002803">
    <property type="entry name" value="FBPase_V"/>
</dbReference>
<keyword evidence="12" id="KW-0456">Lyase</keyword>
<dbReference type="PANTHER" id="PTHR38341:SF1">
    <property type="entry name" value="FRUCTOSE-1,6-BISPHOSPHATE ALDOLASE_PHOSPHATASE"/>
    <property type="match status" value="1"/>
</dbReference>
<evidence type="ECO:0000256" key="13">
    <source>
        <dbReference type="ARBA" id="ARBA00023270"/>
    </source>
</evidence>
<dbReference type="PANTHER" id="PTHR38341">
    <property type="entry name" value="FRUCTOSE-1,6-BISPHOSPHATE ALDOLASE/PHOSPHATASE"/>
    <property type="match status" value="1"/>
</dbReference>
<reference evidence="15" key="1">
    <citation type="journal article" date="2015" name="Nature">
        <title>Complex archaea that bridge the gap between prokaryotes and eukaryotes.</title>
        <authorList>
            <person name="Spang A."/>
            <person name="Saw J.H."/>
            <person name="Jorgensen S.L."/>
            <person name="Zaremba-Niedzwiedzka K."/>
            <person name="Martijn J."/>
            <person name="Lind A.E."/>
            <person name="van Eijk R."/>
            <person name="Schleper C."/>
            <person name="Guy L."/>
            <person name="Ettema T.J."/>
        </authorList>
    </citation>
    <scope>NUCLEOTIDE SEQUENCE</scope>
</reference>
<keyword evidence="8" id="KW-0312">Gluconeogenesis</keyword>
<evidence type="ECO:0000256" key="5">
    <source>
        <dbReference type="ARBA" id="ARBA00011820"/>
    </source>
</evidence>
<evidence type="ECO:0000313" key="15">
    <source>
        <dbReference type="EMBL" id="KKN62040.1"/>
    </source>
</evidence>
<dbReference type="UniPathway" id="UPA00138"/>
<dbReference type="EC" id="3.1.3.11" evidence="6"/>
<dbReference type="GO" id="GO:0046872">
    <property type="term" value="F:metal ion binding"/>
    <property type="evidence" value="ECO:0007669"/>
    <property type="project" value="UniProtKB-KW"/>
</dbReference>
<evidence type="ECO:0000256" key="1">
    <source>
        <dbReference type="ARBA" id="ARBA00001273"/>
    </source>
</evidence>
<evidence type="ECO:0000256" key="8">
    <source>
        <dbReference type="ARBA" id="ARBA00022432"/>
    </source>
</evidence>
<dbReference type="PIRSF" id="PIRSF015647">
    <property type="entry name" value="FBPtase_archl"/>
    <property type="match status" value="1"/>
</dbReference>
<dbReference type="NCBIfam" id="NF041126">
    <property type="entry name" value="FBP_aldo_phos"/>
    <property type="match status" value="1"/>
</dbReference>
<evidence type="ECO:0000256" key="12">
    <source>
        <dbReference type="ARBA" id="ARBA00023239"/>
    </source>
</evidence>
<keyword evidence="13" id="KW-0704">Schiff base</keyword>
<keyword evidence="14" id="KW-0119">Carbohydrate metabolism</keyword>
<dbReference type="HAMAP" id="MF_02067">
    <property type="entry name" value="FBP_aldolase_phosphatase"/>
    <property type="match status" value="1"/>
</dbReference>